<keyword evidence="1" id="KW-0732">Signal</keyword>
<dbReference type="KEGG" id="blep:AL038_16415"/>
<dbReference type="RefSeq" id="WP_062154666.1">
    <property type="nucleotide sequence ID" value="NZ_CP012373.2"/>
</dbReference>
<dbReference type="Proteomes" id="UP000234271">
    <property type="component" value="Chromosome"/>
</dbReference>
<sequence>MKKLIFVGLILIVLLPTAQAEKLVAAEAFYQTTVYAKTVTCSVSVKFAYLMKDKGGNHQNASAQQAINRDTSEAVLKAINRTVDLNNSCGEYVEGKIKTIVATAFSASKDVVRIEETDVQIKRL</sequence>
<organism evidence="2 3">
    <name type="scientific">Beggiatoa leptomitoformis</name>
    <dbReference type="NCBI Taxonomy" id="288004"/>
    <lineage>
        <taxon>Bacteria</taxon>
        <taxon>Pseudomonadati</taxon>
        <taxon>Pseudomonadota</taxon>
        <taxon>Gammaproteobacteria</taxon>
        <taxon>Thiotrichales</taxon>
        <taxon>Thiotrichaceae</taxon>
        <taxon>Beggiatoa</taxon>
    </lineage>
</organism>
<proteinExistence type="predicted"/>
<keyword evidence="3" id="KW-1185">Reference proteome</keyword>
<reference evidence="3" key="1">
    <citation type="submission" date="2016-12" db="EMBL/GenBank/DDBJ databases">
        <title>Complete Genome Sequence of Beggiatoa leptomitiformis D-401.</title>
        <authorList>
            <person name="Fomenkov A."/>
            <person name="Vincze T."/>
            <person name="Grabovich M."/>
            <person name="Anton B.P."/>
            <person name="Dubinina G."/>
            <person name="Orlova M."/>
            <person name="Belousova E."/>
            <person name="Roberts R.J."/>
        </authorList>
    </citation>
    <scope>NUCLEOTIDE SEQUENCE [LARGE SCALE GENOMIC DNA]</scope>
    <source>
        <strain evidence="3">D-401</strain>
    </source>
</reference>
<dbReference type="AlphaFoldDB" id="A0A2N9YDR3"/>
<gene>
    <name evidence="2" type="ORF">BLE401_07830</name>
</gene>
<feature type="chain" id="PRO_5014854372" evidence="1">
    <location>
        <begin position="21"/>
        <end position="124"/>
    </location>
</feature>
<protein>
    <submittedName>
        <fullName evidence="2">Uncharacterized protein</fullName>
    </submittedName>
</protein>
<feature type="signal peptide" evidence="1">
    <location>
        <begin position="1"/>
        <end position="20"/>
    </location>
</feature>
<accession>A0A2N9YDR3</accession>
<evidence type="ECO:0000313" key="3">
    <source>
        <dbReference type="Proteomes" id="UP000234271"/>
    </source>
</evidence>
<evidence type="ECO:0000313" key="2">
    <source>
        <dbReference type="EMBL" id="AUI68622.1"/>
    </source>
</evidence>
<evidence type="ECO:0000256" key="1">
    <source>
        <dbReference type="SAM" id="SignalP"/>
    </source>
</evidence>
<name>A0A2N9YDR3_9GAMM</name>
<dbReference type="EMBL" id="CP018889">
    <property type="protein sequence ID" value="AUI68622.1"/>
    <property type="molecule type" value="Genomic_DNA"/>
</dbReference>